<accession>A0A1J1HVJ2</accession>
<sequence>MQYFDIQYSFQPQQDTDHPKSLFNQLKLKLLKVCVHQCDNIQPCLSIAVQRENCLKTNKREVQI</sequence>
<dbReference type="Proteomes" id="UP000183832">
    <property type="component" value="Unassembled WGS sequence"/>
</dbReference>
<evidence type="ECO:0000313" key="1">
    <source>
        <dbReference type="EMBL" id="CRK92037.1"/>
    </source>
</evidence>
<protein>
    <submittedName>
        <fullName evidence="1">CLUMA_CG005617, isoform A</fullName>
    </submittedName>
</protein>
<evidence type="ECO:0000313" key="2">
    <source>
        <dbReference type="Proteomes" id="UP000183832"/>
    </source>
</evidence>
<dbReference type="AlphaFoldDB" id="A0A1J1HVJ2"/>
<dbReference type="EMBL" id="CVRI01000022">
    <property type="protein sequence ID" value="CRK92037.1"/>
    <property type="molecule type" value="Genomic_DNA"/>
</dbReference>
<name>A0A1J1HVJ2_9DIPT</name>
<reference evidence="1 2" key="1">
    <citation type="submission" date="2015-04" db="EMBL/GenBank/DDBJ databases">
        <authorList>
            <person name="Syromyatnikov M.Y."/>
            <person name="Popov V.N."/>
        </authorList>
    </citation>
    <scope>NUCLEOTIDE SEQUENCE [LARGE SCALE GENOMIC DNA]</scope>
</reference>
<organism evidence="1 2">
    <name type="scientific">Clunio marinus</name>
    <dbReference type="NCBI Taxonomy" id="568069"/>
    <lineage>
        <taxon>Eukaryota</taxon>
        <taxon>Metazoa</taxon>
        <taxon>Ecdysozoa</taxon>
        <taxon>Arthropoda</taxon>
        <taxon>Hexapoda</taxon>
        <taxon>Insecta</taxon>
        <taxon>Pterygota</taxon>
        <taxon>Neoptera</taxon>
        <taxon>Endopterygota</taxon>
        <taxon>Diptera</taxon>
        <taxon>Nematocera</taxon>
        <taxon>Chironomoidea</taxon>
        <taxon>Chironomidae</taxon>
        <taxon>Clunio</taxon>
    </lineage>
</organism>
<proteinExistence type="predicted"/>
<gene>
    <name evidence="1" type="ORF">CLUMA_CG005617</name>
</gene>
<keyword evidence="2" id="KW-1185">Reference proteome</keyword>